<keyword evidence="1" id="KW-0732">Signal</keyword>
<dbReference type="AlphaFoldDB" id="A0A226EWC2"/>
<sequence length="158" mass="17836">MKWVVIFIGLVAVVLKTFVEVNKKFELKPEIHVLEKQGEEPPTEAIKQMMQKHADQIKNRAQLPVITDEDRADLTAAPLDSLAYIHYQDGENEIYLVKAIIGNQYVVHVKLATKRLTDGSGGSFHPDVANSVVMLVLPDKEELDKLSREEFDNVPKSE</sequence>
<evidence type="ECO:0000313" key="3">
    <source>
        <dbReference type="Proteomes" id="UP000198287"/>
    </source>
</evidence>
<dbReference type="Proteomes" id="UP000198287">
    <property type="component" value="Unassembled WGS sequence"/>
</dbReference>
<accession>A0A226EWC2</accession>
<proteinExistence type="predicted"/>
<evidence type="ECO:0000313" key="2">
    <source>
        <dbReference type="EMBL" id="OXA61141.1"/>
    </source>
</evidence>
<feature type="signal peptide" evidence="1">
    <location>
        <begin position="1"/>
        <end position="16"/>
    </location>
</feature>
<comment type="caution">
    <text evidence="2">The sequence shown here is derived from an EMBL/GenBank/DDBJ whole genome shotgun (WGS) entry which is preliminary data.</text>
</comment>
<dbReference type="EMBL" id="LNIX01000002">
    <property type="protein sequence ID" value="OXA61141.1"/>
    <property type="molecule type" value="Genomic_DNA"/>
</dbReference>
<feature type="chain" id="PRO_5012149604" evidence="1">
    <location>
        <begin position="17"/>
        <end position="158"/>
    </location>
</feature>
<gene>
    <name evidence="2" type="ORF">Fcan01_05122</name>
</gene>
<keyword evidence="3" id="KW-1185">Reference proteome</keyword>
<protein>
    <submittedName>
        <fullName evidence="2">Uncharacterized protein</fullName>
    </submittedName>
</protein>
<evidence type="ECO:0000256" key="1">
    <source>
        <dbReference type="SAM" id="SignalP"/>
    </source>
</evidence>
<reference evidence="2 3" key="1">
    <citation type="submission" date="2015-12" db="EMBL/GenBank/DDBJ databases">
        <title>The genome of Folsomia candida.</title>
        <authorList>
            <person name="Faddeeva A."/>
            <person name="Derks M.F."/>
            <person name="Anvar Y."/>
            <person name="Smit S."/>
            <person name="Van Straalen N."/>
            <person name="Roelofs D."/>
        </authorList>
    </citation>
    <scope>NUCLEOTIDE SEQUENCE [LARGE SCALE GENOMIC DNA]</scope>
    <source>
        <strain evidence="2 3">VU population</strain>
        <tissue evidence="2">Whole body</tissue>
    </source>
</reference>
<organism evidence="2 3">
    <name type="scientific">Folsomia candida</name>
    <name type="common">Springtail</name>
    <dbReference type="NCBI Taxonomy" id="158441"/>
    <lineage>
        <taxon>Eukaryota</taxon>
        <taxon>Metazoa</taxon>
        <taxon>Ecdysozoa</taxon>
        <taxon>Arthropoda</taxon>
        <taxon>Hexapoda</taxon>
        <taxon>Collembola</taxon>
        <taxon>Entomobryomorpha</taxon>
        <taxon>Isotomoidea</taxon>
        <taxon>Isotomidae</taxon>
        <taxon>Proisotominae</taxon>
        <taxon>Folsomia</taxon>
    </lineage>
</organism>
<name>A0A226EWC2_FOLCA</name>